<feature type="transmembrane region" description="Helical" evidence="5">
    <location>
        <begin position="92"/>
        <end position="114"/>
    </location>
</feature>
<dbReference type="Pfam" id="PF03595">
    <property type="entry name" value="SLAC1"/>
    <property type="match status" value="1"/>
</dbReference>
<protein>
    <submittedName>
        <fullName evidence="6">C4-dicarboxylate ABC transporter</fullName>
    </submittedName>
</protein>
<dbReference type="InterPro" id="IPR038665">
    <property type="entry name" value="Voltage-dep_anion_channel_sf"/>
</dbReference>
<feature type="transmembrane region" description="Helical" evidence="5">
    <location>
        <begin position="154"/>
        <end position="174"/>
    </location>
</feature>
<gene>
    <name evidence="6" type="ORF">GKZ27_08410</name>
</gene>
<feature type="transmembrane region" description="Helical" evidence="5">
    <location>
        <begin position="32"/>
        <end position="54"/>
    </location>
</feature>
<feature type="transmembrane region" description="Helical" evidence="5">
    <location>
        <begin position="66"/>
        <end position="86"/>
    </location>
</feature>
<dbReference type="Gene3D" id="1.50.10.150">
    <property type="entry name" value="Voltage-dependent anion channel"/>
    <property type="match status" value="1"/>
</dbReference>
<dbReference type="InterPro" id="IPR004695">
    <property type="entry name" value="SLAC1/Mae1/Ssu1/TehA"/>
</dbReference>
<evidence type="ECO:0000313" key="7">
    <source>
        <dbReference type="Proteomes" id="UP000463388"/>
    </source>
</evidence>
<dbReference type="AlphaFoldDB" id="A0A6N8JQR5"/>
<dbReference type="OrthoDB" id="309023at2"/>
<dbReference type="EMBL" id="WSRR01000021">
    <property type="protein sequence ID" value="MVX61474.1"/>
    <property type="molecule type" value="Genomic_DNA"/>
</dbReference>
<feature type="transmembrane region" description="Helical" evidence="5">
    <location>
        <begin position="186"/>
        <end position="204"/>
    </location>
</feature>
<evidence type="ECO:0000256" key="4">
    <source>
        <dbReference type="ARBA" id="ARBA00023136"/>
    </source>
</evidence>
<comment type="subcellular location">
    <subcellularLocation>
        <location evidence="1">Membrane</location>
        <topology evidence="1">Multi-pass membrane protein</topology>
    </subcellularLocation>
</comment>
<dbReference type="RefSeq" id="WP_160346675.1">
    <property type="nucleotide sequence ID" value="NZ_WSRR01000021.1"/>
</dbReference>
<evidence type="ECO:0000256" key="1">
    <source>
        <dbReference type="ARBA" id="ARBA00004141"/>
    </source>
</evidence>
<dbReference type="PANTHER" id="PTHR37955:SF1">
    <property type="entry name" value="DEP DOMAIN-CONTAINING PROTEIN"/>
    <property type="match status" value="1"/>
</dbReference>
<keyword evidence="3 5" id="KW-1133">Transmembrane helix</keyword>
<organism evidence="6 7">
    <name type="scientific">Adlercreutzia mucosicola</name>
    <dbReference type="NCBI Taxonomy" id="580026"/>
    <lineage>
        <taxon>Bacteria</taxon>
        <taxon>Bacillati</taxon>
        <taxon>Actinomycetota</taxon>
        <taxon>Coriobacteriia</taxon>
        <taxon>Eggerthellales</taxon>
        <taxon>Eggerthellaceae</taxon>
        <taxon>Adlercreutzia</taxon>
    </lineage>
</organism>
<evidence type="ECO:0000256" key="5">
    <source>
        <dbReference type="SAM" id="Phobius"/>
    </source>
</evidence>
<dbReference type="GO" id="GO:0046583">
    <property type="term" value="F:monoatomic cation efflux transmembrane transporter activity"/>
    <property type="evidence" value="ECO:0007669"/>
    <property type="project" value="TreeGrafter"/>
</dbReference>
<dbReference type="PANTHER" id="PTHR37955">
    <property type="entry name" value="TELLURITE RESISTANCE PROTEIN TEHA"/>
    <property type="match status" value="1"/>
</dbReference>
<dbReference type="Proteomes" id="UP000463388">
    <property type="component" value="Unassembled WGS sequence"/>
</dbReference>
<keyword evidence="2 5" id="KW-0812">Transmembrane</keyword>
<feature type="transmembrane region" description="Helical" evidence="5">
    <location>
        <begin position="279"/>
        <end position="297"/>
    </location>
</feature>
<keyword evidence="7" id="KW-1185">Reference proteome</keyword>
<accession>A0A6N8JQR5</accession>
<feature type="transmembrane region" description="Helical" evidence="5">
    <location>
        <begin position="126"/>
        <end position="148"/>
    </location>
</feature>
<name>A0A6N8JQR5_9ACTN</name>
<feature type="transmembrane region" description="Helical" evidence="5">
    <location>
        <begin position="243"/>
        <end position="267"/>
    </location>
</feature>
<evidence type="ECO:0000313" key="6">
    <source>
        <dbReference type="EMBL" id="MVX61474.1"/>
    </source>
</evidence>
<comment type="caution">
    <text evidence="6">The sequence shown here is derived from an EMBL/GenBank/DDBJ whole genome shotgun (WGS) entry which is preliminary data.</text>
</comment>
<evidence type="ECO:0000256" key="2">
    <source>
        <dbReference type="ARBA" id="ARBA00022692"/>
    </source>
</evidence>
<reference evidence="6 7" key="1">
    <citation type="submission" date="2019-12" db="EMBL/GenBank/DDBJ databases">
        <title>Microbes associate with the intestines of laboratory mice.</title>
        <authorList>
            <person name="Navarre W."/>
            <person name="Wong E."/>
        </authorList>
    </citation>
    <scope>NUCLEOTIDE SEQUENCE [LARGE SCALE GENOMIC DNA]</scope>
    <source>
        <strain evidence="6 7">NM66_B29</strain>
    </source>
</reference>
<dbReference type="CDD" id="cd09325">
    <property type="entry name" value="TDT_C4-dicarb_trans"/>
    <property type="match status" value="1"/>
</dbReference>
<proteinExistence type="predicted"/>
<feature type="transmembrane region" description="Helical" evidence="5">
    <location>
        <begin position="210"/>
        <end position="231"/>
    </location>
</feature>
<evidence type="ECO:0000256" key="3">
    <source>
        <dbReference type="ARBA" id="ARBA00022989"/>
    </source>
</evidence>
<sequence>MRELIKKVPIPTAGVALGLAALGNLLQPYTEIAHLLCGGLSLFLVSLLVAKVVLYPSMIRDDLQNSIFASVSATFFMTLMQLSGYLAPVAMVPAFGLWCAAIVGHFTLMAWFTAHYMRNFKLTEVFPTYFICYVGIIVASVTSPVFHMEAFGNAIFWFGAVCFAALLVMVTVRYIKHEIPEPARPLFCIFAAPMSLSLVGYLAVTPNPNVVAVVVLMCLGQLLLLGVATQLPKFIALKFYPSYAAMTFPFVISAMALGKGIQALYAAGVAIPALPMVEALIALETVFAAVMVTYVFVHYMKFFFGTPKGARVTAPVAEVPVVLTAEAAE</sequence>
<dbReference type="InterPro" id="IPR052951">
    <property type="entry name" value="Tellurite_res_ion_channel"/>
</dbReference>
<dbReference type="GO" id="GO:0005886">
    <property type="term" value="C:plasma membrane"/>
    <property type="evidence" value="ECO:0007669"/>
    <property type="project" value="TreeGrafter"/>
</dbReference>
<keyword evidence="4 5" id="KW-0472">Membrane</keyword>